<proteinExistence type="predicted"/>
<keyword evidence="5 7" id="KW-0472">Membrane</keyword>
<evidence type="ECO:0000256" key="2">
    <source>
        <dbReference type="ARBA" id="ARBA00022475"/>
    </source>
</evidence>
<keyword evidence="4 7" id="KW-1133">Transmembrane helix</keyword>
<feature type="transmembrane region" description="Helical" evidence="7">
    <location>
        <begin position="271"/>
        <end position="288"/>
    </location>
</feature>
<dbReference type="AlphaFoldDB" id="A0A0A0BYW9"/>
<dbReference type="GO" id="GO:0005436">
    <property type="term" value="F:sodium:phosphate symporter activity"/>
    <property type="evidence" value="ECO:0007669"/>
    <property type="project" value="InterPro"/>
</dbReference>
<feature type="transmembrane region" description="Helical" evidence="7">
    <location>
        <begin position="116"/>
        <end position="138"/>
    </location>
</feature>
<dbReference type="Pfam" id="PF02690">
    <property type="entry name" value="Na_Pi_cotrans"/>
    <property type="match status" value="2"/>
</dbReference>
<dbReference type="EMBL" id="AXCZ01000065">
    <property type="protein sequence ID" value="KGM13116.1"/>
    <property type="molecule type" value="Genomic_DNA"/>
</dbReference>
<reference evidence="8 9" key="1">
    <citation type="submission" date="2013-08" db="EMBL/GenBank/DDBJ databases">
        <title>Genome sequencing of Cellulomonas bogoriensis 69B4.</title>
        <authorList>
            <person name="Chen F."/>
            <person name="Li Y."/>
            <person name="Wang G."/>
        </authorList>
    </citation>
    <scope>NUCLEOTIDE SEQUENCE [LARGE SCALE GENOMIC DNA]</scope>
    <source>
        <strain evidence="8 9">69B4</strain>
    </source>
</reference>
<name>A0A0A0BYW9_9CELL</name>
<dbReference type="Proteomes" id="UP000054314">
    <property type="component" value="Unassembled WGS sequence"/>
</dbReference>
<protein>
    <submittedName>
        <fullName evidence="8">Sodium:phosphate symporter</fullName>
    </submittedName>
</protein>
<dbReference type="PANTHER" id="PTHR10010:SF46">
    <property type="entry name" value="SODIUM-DEPENDENT PHOSPHATE TRANSPORT PROTEIN 2B"/>
    <property type="match status" value="1"/>
</dbReference>
<gene>
    <name evidence="8" type="ORF">N869_16085</name>
</gene>
<dbReference type="NCBIfam" id="NF037997">
    <property type="entry name" value="Na_Pi_symport"/>
    <property type="match status" value="1"/>
</dbReference>
<comment type="subcellular location">
    <subcellularLocation>
        <location evidence="1">Cell membrane</location>
        <topology evidence="1">Multi-pass membrane protein</topology>
    </subcellularLocation>
</comment>
<feature type="transmembrane region" description="Helical" evidence="7">
    <location>
        <begin position="41"/>
        <end position="64"/>
    </location>
</feature>
<dbReference type="InterPro" id="IPR003841">
    <property type="entry name" value="Na/Pi_transpt"/>
</dbReference>
<dbReference type="RefSeq" id="WP_052105232.1">
    <property type="nucleotide sequence ID" value="NZ_AXCZ01000065.1"/>
</dbReference>
<evidence type="ECO:0000256" key="6">
    <source>
        <dbReference type="SAM" id="MobiDB-lite"/>
    </source>
</evidence>
<dbReference type="PANTHER" id="PTHR10010">
    <property type="entry name" value="SOLUTE CARRIER FAMILY 34 SODIUM PHOSPHATE , MEMBER 2-RELATED"/>
    <property type="match status" value="1"/>
</dbReference>
<evidence type="ECO:0000313" key="9">
    <source>
        <dbReference type="Proteomes" id="UP000054314"/>
    </source>
</evidence>
<evidence type="ECO:0000313" key="8">
    <source>
        <dbReference type="EMBL" id="KGM13116.1"/>
    </source>
</evidence>
<dbReference type="OrthoDB" id="9763003at2"/>
<evidence type="ECO:0000256" key="3">
    <source>
        <dbReference type="ARBA" id="ARBA00022692"/>
    </source>
</evidence>
<sequence>MSHDPTAAAPPRAGTSLTGPAPPADTGQEPGLDARGKALRWVGALAMLYVLVCAVDVIGDGFALITGDQAEEMFEFATNPLVGLAVGILGTVLMQSSSTTTAITVGLVAGGLPAQIAVPMIMGANVGTTITNTLASLANAGKKDAFRRSFAAATVHDVFNLLAIALILPLELATGFLARTAGALADALRGADGADPSQFDVLDALTAPLLTTLTGAVAATTPNDVVEGIVLAVVGVVGILASVRVLGKLLGQLMVGRARRVLHATMGRGPVSGIAAGAGVTVLAQSSSVTTSMMIPLAGSGAVSLRQIYPYTVGANVGTTFTAILASLGASQNQAEATKIALVHLGFNLTATLVIFVLPFLRQVPLRGATWLAEQAVTRPWVVVVWVLGVFLVLPGAVVLLVVTGGVS</sequence>
<feature type="transmembrane region" description="Helical" evidence="7">
    <location>
        <begin position="308"/>
        <end position="328"/>
    </location>
</feature>
<dbReference type="GO" id="GO:0044341">
    <property type="term" value="P:sodium-dependent phosphate transport"/>
    <property type="evidence" value="ECO:0007669"/>
    <property type="project" value="InterPro"/>
</dbReference>
<feature type="transmembrane region" description="Helical" evidence="7">
    <location>
        <begin position="229"/>
        <end position="250"/>
    </location>
</feature>
<organism evidence="8 9">
    <name type="scientific">Cellulomonas bogoriensis 69B4 = DSM 16987</name>
    <dbReference type="NCBI Taxonomy" id="1386082"/>
    <lineage>
        <taxon>Bacteria</taxon>
        <taxon>Bacillati</taxon>
        <taxon>Actinomycetota</taxon>
        <taxon>Actinomycetes</taxon>
        <taxon>Micrococcales</taxon>
        <taxon>Cellulomonadaceae</taxon>
        <taxon>Cellulomonas</taxon>
    </lineage>
</organism>
<dbReference type="GO" id="GO:0005886">
    <property type="term" value="C:plasma membrane"/>
    <property type="evidence" value="ECO:0007669"/>
    <property type="project" value="UniProtKB-SubCell"/>
</dbReference>
<evidence type="ECO:0000256" key="4">
    <source>
        <dbReference type="ARBA" id="ARBA00022989"/>
    </source>
</evidence>
<evidence type="ECO:0000256" key="7">
    <source>
        <dbReference type="SAM" id="Phobius"/>
    </source>
</evidence>
<keyword evidence="3 7" id="KW-0812">Transmembrane</keyword>
<feature type="transmembrane region" description="Helical" evidence="7">
    <location>
        <begin position="76"/>
        <end position="96"/>
    </location>
</feature>
<feature type="region of interest" description="Disordered" evidence="6">
    <location>
        <begin position="1"/>
        <end position="32"/>
    </location>
</feature>
<comment type="caution">
    <text evidence="8">The sequence shown here is derived from an EMBL/GenBank/DDBJ whole genome shotgun (WGS) entry which is preliminary data.</text>
</comment>
<evidence type="ECO:0000256" key="1">
    <source>
        <dbReference type="ARBA" id="ARBA00004651"/>
    </source>
</evidence>
<feature type="transmembrane region" description="Helical" evidence="7">
    <location>
        <begin position="340"/>
        <end position="361"/>
    </location>
</feature>
<feature type="transmembrane region" description="Helical" evidence="7">
    <location>
        <begin position="381"/>
        <end position="403"/>
    </location>
</feature>
<accession>A0A0A0BYW9</accession>
<keyword evidence="9" id="KW-1185">Reference proteome</keyword>
<evidence type="ECO:0000256" key="5">
    <source>
        <dbReference type="ARBA" id="ARBA00023136"/>
    </source>
</evidence>
<feature type="transmembrane region" description="Helical" evidence="7">
    <location>
        <begin position="150"/>
        <end position="170"/>
    </location>
</feature>
<keyword evidence="2" id="KW-1003">Cell membrane</keyword>